<evidence type="ECO:0000313" key="12">
    <source>
        <dbReference type="EMBL" id="MBK9982608.1"/>
    </source>
</evidence>
<feature type="binding site" evidence="9">
    <location>
        <position position="83"/>
    </location>
    <ligand>
        <name>Mg(2+)</name>
        <dbReference type="ChEBI" id="CHEBI:18420"/>
        <label>1</label>
    </ligand>
</feature>
<comment type="similarity">
    <text evidence="3">Belongs to the Nudix hydrolase family. NudK subfamily.</text>
</comment>
<dbReference type="InterPro" id="IPR000086">
    <property type="entry name" value="NUDIX_hydrolase_dom"/>
</dbReference>
<name>A0A9D7ST04_9BACT</name>
<dbReference type="EMBL" id="JADKGY010000006">
    <property type="protein sequence ID" value="MBK9982608.1"/>
    <property type="molecule type" value="Genomic_DNA"/>
</dbReference>
<dbReference type="GO" id="GO:0005829">
    <property type="term" value="C:cytosol"/>
    <property type="evidence" value="ECO:0007669"/>
    <property type="project" value="TreeGrafter"/>
</dbReference>
<dbReference type="GO" id="GO:0019693">
    <property type="term" value="P:ribose phosphate metabolic process"/>
    <property type="evidence" value="ECO:0007669"/>
    <property type="project" value="TreeGrafter"/>
</dbReference>
<gene>
    <name evidence="12" type="ORF">IPP15_09300</name>
</gene>
<keyword evidence="9" id="KW-0460">Magnesium</keyword>
<dbReference type="InterPro" id="IPR020084">
    <property type="entry name" value="NUDIX_hydrolase_CS"/>
</dbReference>
<evidence type="ECO:0000256" key="8">
    <source>
        <dbReference type="ARBA" id="ARBA00032272"/>
    </source>
</evidence>
<proteinExistence type="inferred from homology"/>
<keyword evidence="6" id="KW-0378">Hydrolase</keyword>
<feature type="short sequence motif" description="Nudix box" evidence="10">
    <location>
        <begin position="84"/>
        <end position="106"/>
    </location>
</feature>
<feature type="binding site" evidence="9">
    <location>
        <position position="103"/>
    </location>
    <ligand>
        <name>Mg(2+)</name>
        <dbReference type="ChEBI" id="CHEBI:18420"/>
        <label>1</label>
    </ligand>
</feature>
<organism evidence="12 13">
    <name type="scientific">Candidatus Opimibacter skivensis</name>
    <dbReference type="NCBI Taxonomy" id="2982028"/>
    <lineage>
        <taxon>Bacteria</taxon>
        <taxon>Pseudomonadati</taxon>
        <taxon>Bacteroidota</taxon>
        <taxon>Saprospiria</taxon>
        <taxon>Saprospirales</taxon>
        <taxon>Saprospiraceae</taxon>
        <taxon>Candidatus Opimibacter</taxon>
    </lineage>
</organism>
<dbReference type="NCBIfam" id="TIGR00052">
    <property type="entry name" value="nudix-type nucleoside diphosphatase, YffH/AdpP family"/>
    <property type="match status" value="1"/>
</dbReference>
<dbReference type="Proteomes" id="UP000808337">
    <property type="component" value="Unassembled WGS sequence"/>
</dbReference>
<evidence type="ECO:0000256" key="9">
    <source>
        <dbReference type="PIRSR" id="PIRSR604385-2"/>
    </source>
</evidence>
<evidence type="ECO:0000256" key="3">
    <source>
        <dbReference type="ARBA" id="ARBA00007275"/>
    </source>
</evidence>
<evidence type="ECO:0000256" key="2">
    <source>
        <dbReference type="ARBA" id="ARBA00001946"/>
    </source>
</evidence>
<dbReference type="PROSITE" id="PS51462">
    <property type="entry name" value="NUDIX"/>
    <property type="match status" value="1"/>
</dbReference>
<dbReference type="SUPFAM" id="SSF55811">
    <property type="entry name" value="Nudix"/>
    <property type="match status" value="1"/>
</dbReference>
<dbReference type="AlphaFoldDB" id="A0A9D7ST04"/>
<dbReference type="PANTHER" id="PTHR11839:SF18">
    <property type="entry name" value="NUDIX HYDROLASE DOMAIN-CONTAINING PROTEIN"/>
    <property type="match status" value="1"/>
</dbReference>
<comment type="cofactor">
    <cofactor evidence="2 9">
        <name>Mg(2+)</name>
        <dbReference type="ChEBI" id="CHEBI:18420"/>
    </cofactor>
</comment>
<comment type="subunit">
    <text evidence="4">Homodimer.</text>
</comment>
<evidence type="ECO:0000259" key="11">
    <source>
        <dbReference type="PROSITE" id="PS51462"/>
    </source>
</evidence>
<dbReference type="PANTHER" id="PTHR11839">
    <property type="entry name" value="UDP/ADP-SUGAR PYROPHOSPHATASE"/>
    <property type="match status" value="1"/>
</dbReference>
<feature type="binding site" evidence="9">
    <location>
        <position position="99"/>
    </location>
    <ligand>
        <name>Mg(2+)</name>
        <dbReference type="ChEBI" id="CHEBI:18420"/>
        <label>1</label>
    </ligand>
</feature>
<sequence length="190" mass="22159">MKINIISEETVFDKFFHIRKTRLQFENFDRTMSPEVTRYSFEKSDAIAVLVYHVSKDAYILVRQFRIPLLQHKIDPWMTEIVAGGIAEGEDPDTAARREIVEEIGYETLNLEKIYFFYVSPGILNERVQLFFAEVDESSKVNEGGGAEHEDEDIELIWLPRSEAMQWIESQRIGDAKTIIALQWHFQKGL</sequence>
<dbReference type="GO" id="GO:0046872">
    <property type="term" value="F:metal ion binding"/>
    <property type="evidence" value="ECO:0007669"/>
    <property type="project" value="UniProtKB-KW"/>
</dbReference>
<dbReference type="GO" id="GO:0019144">
    <property type="term" value="F:ADP-sugar diphosphatase activity"/>
    <property type="evidence" value="ECO:0007669"/>
    <property type="project" value="TreeGrafter"/>
</dbReference>
<comment type="caution">
    <text evidence="12">The sequence shown here is derived from an EMBL/GenBank/DDBJ whole genome shotgun (WGS) entry which is preliminary data.</text>
</comment>
<evidence type="ECO:0000313" key="13">
    <source>
        <dbReference type="Proteomes" id="UP000808337"/>
    </source>
</evidence>
<evidence type="ECO:0000256" key="4">
    <source>
        <dbReference type="ARBA" id="ARBA00011738"/>
    </source>
</evidence>
<evidence type="ECO:0000256" key="5">
    <source>
        <dbReference type="ARBA" id="ARBA00016377"/>
    </source>
</evidence>
<feature type="binding site" evidence="9">
    <location>
        <position position="152"/>
    </location>
    <ligand>
        <name>Mg(2+)</name>
        <dbReference type="ChEBI" id="CHEBI:18420"/>
        <label>1</label>
    </ligand>
</feature>
<evidence type="ECO:0000256" key="10">
    <source>
        <dbReference type="PIRSR" id="PIRSR604385-3"/>
    </source>
</evidence>
<dbReference type="Pfam" id="PF00293">
    <property type="entry name" value="NUDIX"/>
    <property type="match status" value="1"/>
</dbReference>
<dbReference type="GO" id="GO:0006753">
    <property type="term" value="P:nucleoside phosphate metabolic process"/>
    <property type="evidence" value="ECO:0007669"/>
    <property type="project" value="TreeGrafter"/>
</dbReference>
<keyword evidence="9" id="KW-0479">Metal-binding</keyword>
<feature type="domain" description="Nudix hydrolase" evidence="11">
    <location>
        <begin position="42"/>
        <end position="186"/>
    </location>
</feature>
<dbReference type="Gene3D" id="3.90.79.10">
    <property type="entry name" value="Nucleoside Triphosphate Pyrophosphohydrolase"/>
    <property type="match status" value="1"/>
</dbReference>
<accession>A0A9D7ST04</accession>
<protein>
    <recommendedName>
        <fullName evidence="5">GDP-mannose pyrophosphatase</fullName>
    </recommendedName>
    <alternativeName>
        <fullName evidence="7">GDP-mannose hydrolase</fullName>
    </alternativeName>
    <alternativeName>
        <fullName evidence="8">GDPMK</fullName>
    </alternativeName>
</protein>
<evidence type="ECO:0000256" key="7">
    <source>
        <dbReference type="ARBA" id="ARBA00032162"/>
    </source>
</evidence>
<dbReference type="PROSITE" id="PS00893">
    <property type="entry name" value="NUDIX_BOX"/>
    <property type="match status" value="1"/>
</dbReference>
<reference evidence="12 13" key="1">
    <citation type="submission" date="2020-10" db="EMBL/GenBank/DDBJ databases">
        <title>Connecting structure to function with the recovery of over 1000 high-quality activated sludge metagenome-assembled genomes encoding full-length rRNA genes using long-read sequencing.</title>
        <authorList>
            <person name="Singleton C.M."/>
            <person name="Petriglieri F."/>
            <person name="Kristensen J.M."/>
            <person name="Kirkegaard R.H."/>
            <person name="Michaelsen T.Y."/>
            <person name="Andersen M.H."/>
            <person name="Karst S.M."/>
            <person name="Dueholm M.S."/>
            <person name="Nielsen P.H."/>
            <person name="Albertsen M."/>
        </authorList>
    </citation>
    <scope>NUCLEOTIDE SEQUENCE [LARGE SCALE GENOMIC DNA]</scope>
    <source>
        <strain evidence="12">Ribe_18-Q3-R11-54_MAXAC.273</strain>
    </source>
</reference>
<dbReference type="InterPro" id="IPR004385">
    <property type="entry name" value="NDP_pyrophosphatase"/>
</dbReference>
<evidence type="ECO:0000256" key="6">
    <source>
        <dbReference type="ARBA" id="ARBA00022801"/>
    </source>
</evidence>
<comment type="catalytic activity">
    <reaction evidence="1">
        <text>GDP-alpha-D-mannose + H2O = alpha-D-mannose 1-phosphate + GMP + 2 H(+)</text>
        <dbReference type="Rhea" id="RHEA:27978"/>
        <dbReference type="ChEBI" id="CHEBI:15377"/>
        <dbReference type="ChEBI" id="CHEBI:15378"/>
        <dbReference type="ChEBI" id="CHEBI:57527"/>
        <dbReference type="ChEBI" id="CHEBI:58115"/>
        <dbReference type="ChEBI" id="CHEBI:58409"/>
    </reaction>
</comment>
<evidence type="ECO:0000256" key="1">
    <source>
        <dbReference type="ARBA" id="ARBA00000847"/>
    </source>
</evidence>
<dbReference type="InterPro" id="IPR015797">
    <property type="entry name" value="NUDIX_hydrolase-like_dom_sf"/>
</dbReference>